<evidence type="ECO:0000313" key="2">
    <source>
        <dbReference type="EMBL" id="KAL0491087.1"/>
    </source>
</evidence>
<feature type="region of interest" description="Disordered" evidence="1">
    <location>
        <begin position="53"/>
        <end position="77"/>
    </location>
</feature>
<protein>
    <submittedName>
        <fullName evidence="2">RPP8-like protein</fullName>
    </submittedName>
</protein>
<reference evidence="2 3" key="1">
    <citation type="submission" date="2024-03" db="EMBL/GenBank/DDBJ databases">
        <title>The Acrasis kona genome and developmental transcriptomes reveal deep origins of eukaryotic multicellular pathways.</title>
        <authorList>
            <person name="Sheikh S."/>
            <person name="Fu C.-J."/>
            <person name="Brown M.W."/>
            <person name="Baldauf S.L."/>
        </authorList>
    </citation>
    <scope>NUCLEOTIDE SEQUENCE [LARGE SCALE GENOMIC DNA]</scope>
    <source>
        <strain evidence="2 3">ATCC MYA-3509</strain>
    </source>
</reference>
<dbReference type="AlphaFoldDB" id="A0AAW2ZMK2"/>
<evidence type="ECO:0000256" key="1">
    <source>
        <dbReference type="SAM" id="MobiDB-lite"/>
    </source>
</evidence>
<evidence type="ECO:0000313" key="3">
    <source>
        <dbReference type="Proteomes" id="UP001431209"/>
    </source>
</evidence>
<gene>
    <name evidence="2" type="ORF">AKO1_009723</name>
</gene>
<proteinExistence type="predicted"/>
<keyword evidence="3" id="KW-1185">Reference proteome</keyword>
<dbReference type="Proteomes" id="UP001431209">
    <property type="component" value="Unassembled WGS sequence"/>
</dbReference>
<sequence>MQRIVRLNTLRILSTPQRYYSKTSDAQETTIANANDKDKMGMYQNQVDNMTRFQTETNKVKSDVEGDIKKTDDTKSA</sequence>
<comment type="caution">
    <text evidence="2">The sequence shown here is derived from an EMBL/GenBank/DDBJ whole genome shotgun (WGS) entry which is preliminary data.</text>
</comment>
<name>A0AAW2ZMK2_9EUKA</name>
<organism evidence="2 3">
    <name type="scientific">Acrasis kona</name>
    <dbReference type="NCBI Taxonomy" id="1008807"/>
    <lineage>
        <taxon>Eukaryota</taxon>
        <taxon>Discoba</taxon>
        <taxon>Heterolobosea</taxon>
        <taxon>Tetramitia</taxon>
        <taxon>Eutetramitia</taxon>
        <taxon>Acrasidae</taxon>
        <taxon>Acrasis</taxon>
    </lineage>
</organism>
<feature type="compositionally biased region" description="Basic and acidic residues" evidence="1">
    <location>
        <begin position="58"/>
        <end position="77"/>
    </location>
</feature>
<dbReference type="EMBL" id="JAOPGA020001753">
    <property type="protein sequence ID" value="KAL0491087.1"/>
    <property type="molecule type" value="Genomic_DNA"/>
</dbReference>
<accession>A0AAW2ZMK2</accession>